<dbReference type="RefSeq" id="WP_184174189.1">
    <property type="nucleotide sequence ID" value="NZ_JACHGF010000003.1"/>
</dbReference>
<dbReference type="EMBL" id="JACHGF010000003">
    <property type="protein sequence ID" value="MBB5284235.1"/>
    <property type="molecule type" value="Genomic_DNA"/>
</dbReference>
<keyword evidence="3" id="KW-1003">Cell membrane</keyword>
<feature type="transmembrane region" description="Helical" evidence="7">
    <location>
        <begin position="42"/>
        <end position="62"/>
    </location>
</feature>
<gene>
    <name evidence="8" type="ORF">HNQ92_002378</name>
</gene>
<name>A0A840TMS0_9BACT</name>
<dbReference type="Pfam" id="PF13440">
    <property type="entry name" value="Polysacc_synt_3"/>
    <property type="match status" value="1"/>
</dbReference>
<evidence type="ECO:0000313" key="9">
    <source>
        <dbReference type="Proteomes" id="UP000557307"/>
    </source>
</evidence>
<organism evidence="8 9">
    <name type="scientific">Rhabdobacter roseus</name>
    <dbReference type="NCBI Taxonomy" id="1655419"/>
    <lineage>
        <taxon>Bacteria</taxon>
        <taxon>Pseudomonadati</taxon>
        <taxon>Bacteroidota</taxon>
        <taxon>Cytophagia</taxon>
        <taxon>Cytophagales</taxon>
        <taxon>Cytophagaceae</taxon>
        <taxon>Rhabdobacter</taxon>
    </lineage>
</organism>
<comment type="similarity">
    <text evidence="2">Belongs to the polysaccharide synthase family.</text>
</comment>
<feature type="transmembrane region" description="Helical" evidence="7">
    <location>
        <begin position="230"/>
        <end position="249"/>
    </location>
</feature>
<evidence type="ECO:0000256" key="6">
    <source>
        <dbReference type="ARBA" id="ARBA00023136"/>
    </source>
</evidence>
<keyword evidence="9" id="KW-1185">Reference proteome</keyword>
<evidence type="ECO:0000256" key="2">
    <source>
        <dbReference type="ARBA" id="ARBA00007430"/>
    </source>
</evidence>
<dbReference type="Proteomes" id="UP000557307">
    <property type="component" value="Unassembled WGS sequence"/>
</dbReference>
<feature type="transmembrane region" description="Helical" evidence="7">
    <location>
        <begin position="74"/>
        <end position="93"/>
    </location>
</feature>
<dbReference type="GO" id="GO:0005886">
    <property type="term" value="C:plasma membrane"/>
    <property type="evidence" value="ECO:0007669"/>
    <property type="project" value="UniProtKB-SubCell"/>
</dbReference>
<evidence type="ECO:0000313" key="8">
    <source>
        <dbReference type="EMBL" id="MBB5284235.1"/>
    </source>
</evidence>
<comment type="subcellular location">
    <subcellularLocation>
        <location evidence="1">Cell membrane</location>
        <topology evidence="1">Multi-pass membrane protein</topology>
    </subcellularLocation>
</comment>
<protein>
    <submittedName>
        <fullName evidence="8">O-antigen/teichoic acid export membrane protein</fullName>
    </submittedName>
</protein>
<sequence>MEIYRSIKNIGWVTISSILNQAFNIGFLIYASRSITPNEYGLISIIIIIIGFSEIFINSGFVSYLIQERRVCELLYSTIFFSNLFVSLLFVLFFLATSKHLSIYFGEPVLEKLINYCTICFLFLPLRTIPLVKLNKSYNFQKISIINLTSNLISLIVAFYQLSVGYGIWAILSKLLLFQIINTTIYSLSVSWKIKLEFSWIELKKSGKYSINQTLADTIGYWSRKIDDIIIARFIGLYGLGLYSFAYNFLMLPSIMIKSQLVQVLFPTMSSIKNDTKKLNKMYIDISGALSYFGFPLIFILYIISSDLIPILVGDKWNAAIPLVHIFCIASLFEITIIPSTLFKSIGRADLNLKTMLLTKFITLTGILIGSIQGDIISISISIIISNFINFFVFSIYVKKYLGILISEVVLVNYPALLIAFPVLIIGHLIDIWNFQHPISMTLKIVIGISTWILLSLTFKPFAYLLIKEKLSNKNKL</sequence>
<accession>A0A840TMS0</accession>
<evidence type="ECO:0000256" key="1">
    <source>
        <dbReference type="ARBA" id="ARBA00004651"/>
    </source>
</evidence>
<feature type="transmembrane region" description="Helical" evidence="7">
    <location>
        <begin position="113"/>
        <end position="132"/>
    </location>
</feature>
<comment type="caution">
    <text evidence="8">The sequence shown here is derived from an EMBL/GenBank/DDBJ whole genome shotgun (WGS) entry which is preliminary data.</text>
</comment>
<feature type="transmembrane region" description="Helical" evidence="7">
    <location>
        <begin position="351"/>
        <end position="370"/>
    </location>
</feature>
<dbReference type="AlphaFoldDB" id="A0A840TMS0"/>
<evidence type="ECO:0000256" key="4">
    <source>
        <dbReference type="ARBA" id="ARBA00022692"/>
    </source>
</evidence>
<feature type="transmembrane region" description="Helical" evidence="7">
    <location>
        <begin position="445"/>
        <end position="467"/>
    </location>
</feature>
<keyword evidence="4 7" id="KW-0812">Transmembrane</keyword>
<dbReference type="PANTHER" id="PTHR30250:SF10">
    <property type="entry name" value="LIPOPOLYSACCHARIDE BIOSYNTHESIS PROTEIN WZXC"/>
    <property type="match status" value="1"/>
</dbReference>
<evidence type="ECO:0000256" key="3">
    <source>
        <dbReference type="ARBA" id="ARBA00022475"/>
    </source>
</evidence>
<proteinExistence type="inferred from homology"/>
<keyword evidence="6 7" id="KW-0472">Membrane</keyword>
<feature type="transmembrane region" description="Helical" evidence="7">
    <location>
        <begin position="410"/>
        <end position="433"/>
    </location>
</feature>
<feature type="transmembrane region" description="Helical" evidence="7">
    <location>
        <begin position="144"/>
        <end position="162"/>
    </location>
</feature>
<feature type="transmembrane region" description="Helical" evidence="7">
    <location>
        <begin position="284"/>
        <end position="305"/>
    </location>
</feature>
<feature type="transmembrane region" description="Helical" evidence="7">
    <location>
        <begin position="317"/>
        <end position="339"/>
    </location>
</feature>
<dbReference type="PANTHER" id="PTHR30250">
    <property type="entry name" value="PST FAMILY PREDICTED COLANIC ACID TRANSPORTER"/>
    <property type="match status" value="1"/>
</dbReference>
<evidence type="ECO:0000256" key="7">
    <source>
        <dbReference type="SAM" id="Phobius"/>
    </source>
</evidence>
<evidence type="ECO:0000256" key="5">
    <source>
        <dbReference type="ARBA" id="ARBA00022989"/>
    </source>
</evidence>
<reference evidence="8 9" key="1">
    <citation type="submission" date="2020-08" db="EMBL/GenBank/DDBJ databases">
        <title>Genomic Encyclopedia of Type Strains, Phase IV (KMG-IV): sequencing the most valuable type-strain genomes for metagenomic binning, comparative biology and taxonomic classification.</title>
        <authorList>
            <person name="Goeker M."/>
        </authorList>
    </citation>
    <scope>NUCLEOTIDE SEQUENCE [LARGE SCALE GENOMIC DNA]</scope>
    <source>
        <strain evidence="8 9">DSM 105074</strain>
    </source>
</reference>
<feature type="transmembrane region" description="Helical" evidence="7">
    <location>
        <begin position="376"/>
        <end position="398"/>
    </location>
</feature>
<keyword evidence="5 7" id="KW-1133">Transmembrane helix</keyword>
<dbReference type="InterPro" id="IPR050833">
    <property type="entry name" value="Poly_Biosynth_Transport"/>
</dbReference>
<feature type="transmembrane region" description="Helical" evidence="7">
    <location>
        <begin position="12"/>
        <end position="30"/>
    </location>
</feature>